<dbReference type="PANTHER" id="PTHR10157:SF23">
    <property type="entry name" value="MOXD1 HOMOLOG 1"/>
    <property type="match status" value="1"/>
</dbReference>
<evidence type="ECO:0000313" key="10">
    <source>
        <dbReference type="EMBL" id="CAF1416297.1"/>
    </source>
</evidence>
<dbReference type="PANTHER" id="PTHR10157">
    <property type="entry name" value="DOPAMINE BETA HYDROXYLASE RELATED"/>
    <property type="match status" value="1"/>
</dbReference>
<dbReference type="Pfam" id="PF03712">
    <property type="entry name" value="Cu2_monoox_C"/>
    <property type="match status" value="1"/>
</dbReference>
<dbReference type="InterPro" id="IPR008977">
    <property type="entry name" value="PHM/PNGase_F_dom_sf"/>
</dbReference>
<dbReference type="Gene3D" id="2.60.120.230">
    <property type="match status" value="1"/>
</dbReference>
<evidence type="ECO:0000256" key="3">
    <source>
        <dbReference type="ARBA" id="ARBA00022729"/>
    </source>
</evidence>
<evidence type="ECO:0000259" key="8">
    <source>
        <dbReference type="PROSITE" id="PS50836"/>
    </source>
</evidence>
<dbReference type="Proteomes" id="UP000663852">
    <property type="component" value="Unassembled WGS sequence"/>
</dbReference>
<comment type="caution">
    <text evidence="10">The sequence shown here is derived from an EMBL/GenBank/DDBJ whole genome shotgun (WGS) entry which is preliminary data.</text>
</comment>
<dbReference type="GO" id="GO:0042421">
    <property type="term" value="P:norepinephrine biosynthetic process"/>
    <property type="evidence" value="ECO:0007669"/>
    <property type="project" value="TreeGrafter"/>
</dbReference>
<dbReference type="SUPFAM" id="SSF49344">
    <property type="entry name" value="CBD9-like"/>
    <property type="match status" value="1"/>
</dbReference>
<dbReference type="PROSITE" id="PS50836">
    <property type="entry name" value="DOMON"/>
    <property type="match status" value="1"/>
</dbReference>
<feature type="signal peptide" evidence="7">
    <location>
        <begin position="1"/>
        <end position="22"/>
    </location>
</feature>
<dbReference type="FunFam" id="2.60.120.230:FF:000001">
    <property type="entry name" value="Monooxygenase, DBH-like 1"/>
    <property type="match status" value="1"/>
</dbReference>
<dbReference type="InterPro" id="IPR045266">
    <property type="entry name" value="DOH_DOMON"/>
</dbReference>
<dbReference type="InterPro" id="IPR000323">
    <property type="entry name" value="Cu2_ascorb_mOase_N"/>
</dbReference>
<evidence type="ECO:0000256" key="2">
    <source>
        <dbReference type="ARBA" id="ARBA00010676"/>
    </source>
</evidence>
<dbReference type="Proteomes" id="UP000663828">
    <property type="component" value="Unassembled WGS sequence"/>
</dbReference>
<evidence type="ECO:0000313" key="9">
    <source>
        <dbReference type="EMBL" id="CAF0843332.1"/>
    </source>
</evidence>
<dbReference type="AlphaFoldDB" id="A0A815LYU6"/>
<dbReference type="InterPro" id="IPR014784">
    <property type="entry name" value="Cu2_ascorb_mOase-like_C"/>
</dbReference>
<proteinExistence type="inferred from homology"/>
<keyword evidence="6" id="KW-0325">Glycoprotein</keyword>
<dbReference type="OrthoDB" id="10003276at2759"/>
<dbReference type="Gene3D" id="2.60.120.310">
    <property type="entry name" value="Copper type II, ascorbate-dependent monooxygenase, N-terminal domain"/>
    <property type="match status" value="1"/>
</dbReference>
<dbReference type="CDD" id="cd09631">
    <property type="entry name" value="DOMON_DOH"/>
    <property type="match status" value="1"/>
</dbReference>
<evidence type="ECO:0000256" key="6">
    <source>
        <dbReference type="ARBA" id="ARBA00023180"/>
    </source>
</evidence>
<dbReference type="EMBL" id="CAJNOJ010000359">
    <property type="protein sequence ID" value="CAF1416297.1"/>
    <property type="molecule type" value="Genomic_DNA"/>
</dbReference>
<gene>
    <name evidence="10" type="ORF">EDS130_LOCUS37117</name>
    <name evidence="9" type="ORF">XAT740_LOCUS5088</name>
</gene>
<dbReference type="EMBL" id="CAJNOR010000216">
    <property type="protein sequence ID" value="CAF0843332.1"/>
    <property type="molecule type" value="Genomic_DNA"/>
</dbReference>
<dbReference type="InterPro" id="IPR000945">
    <property type="entry name" value="DBH-like"/>
</dbReference>
<evidence type="ECO:0000313" key="12">
    <source>
        <dbReference type="Proteomes" id="UP000663852"/>
    </source>
</evidence>
<dbReference type="FunFam" id="2.60.40.1210:FF:000001">
    <property type="entry name" value="Monooxygenase, DBH-like 1, like"/>
    <property type="match status" value="1"/>
</dbReference>
<name>A0A815LYU6_ADIRI</name>
<evidence type="ECO:0000256" key="4">
    <source>
        <dbReference type="ARBA" id="ARBA00023136"/>
    </source>
</evidence>
<organism evidence="10 12">
    <name type="scientific">Adineta ricciae</name>
    <name type="common">Rotifer</name>
    <dbReference type="NCBI Taxonomy" id="249248"/>
    <lineage>
        <taxon>Eukaryota</taxon>
        <taxon>Metazoa</taxon>
        <taxon>Spiralia</taxon>
        <taxon>Gnathifera</taxon>
        <taxon>Rotifera</taxon>
        <taxon>Eurotatoria</taxon>
        <taxon>Bdelloidea</taxon>
        <taxon>Adinetida</taxon>
        <taxon>Adinetidae</taxon>
        <taxon>Adineta</taxon>
    </lineage>
</organism>
<evidence type="ECO:0000313" key="11">
    <source>
        <dbReference type="Proteomes" id="UP000663828"/>
    </source>
</evidence>
<dbReference type="GO" id="GO:0004500">
    <property type="term" value="F:dopamine beta-monooxygenase activity"/>
    <property type="evidence" value="ECO:0007669"/>
    <property type="project" value="InterPro"/>
</dbReference>
<reference evidence="10" key="1">
    <citation type="submission" date="2021-02" db="EMBL/GenBank/DDBJ databases">
        <authorList>
            <person name="Nowell W R."/>
        </authorList>
    </citation>
    <scope>NUCLEOTIDE SEQUENCE</scope>
</reference>
<evidence type="ECO:0000256" key="7">
    <source>
        <dbReference type="SAM" id="SignalP"/>
    </source>
</evidence>
<feature type="chain" id="PRO_5035606547" description="DOMON domain-containing protein" evidence="7">
    <location>
        <begin position="23"/>
        <end position="599"/>
    </location>
</feature>
<evidence type="ECO:0000256" key="5">
    <source>
        <dbReference type="ARBA" id="ARBA00023157"/>
    </source>
</evidence>
<dbReference type="GO" id="GO:0006589">
    <property type="term" value="P:octopamine biosynthetic process"/>
    <property type="evidence" value="ECO:0007669"/>
    <property type="project" value="TreeGrafter"/>
</dbReference>
<dbReference type="InterPro" id="IPR005018">
    <property type="entry name" value="DOMON_domain"/>
</dbReference>
<evidence type="ECO:0000256" key="1">
    <source>
        <dbReference type="ARBA" id="ARBA00004370"/>
    </source>
</evidence>
<dbReference type="GO" id="GO:0042420">
    <property type="term" value="P:dopamine catabolic process"/>
    <property type="evidence" value="ECO:0007669"/>
    <property type="project" value="TreeGrafter"/>
</dbReference>
<dbReference type="GO" id="GO:0005507">
    <property type="term" value="F:copper ion binding"/>
    <property type="evidence" value="ECO:0007669"/>
    <property type="project" value="InterPro"/>
</dbReference>
<dbReference type="PRINTS" id="PR00767">
    <property type="entry name" value="DBMONOXGNASE"/>
</dbReference>
<dbReference type="SUPFAM" id="SSF49742">
    <property type="entry name" value="PHM/PNGase F"/>
    <property type="match status" value="2"/>
</dbReference>
<dbReference type="GO" id="GO:0030667">
    <property type="term" value="C:secretory granule membrane"/>
    <property type="evidence" value="ECO:0007669"/>
    <property type="project" value="TreeGrafter"/>
</dbReference>
<keyword evidence="11" id="KW-1185">Reference proteome</keyword>
<dbReference type="GO" id="GO:0005615">
    <property type="term" value="C:extracellular space"/>
    <property type="evidence" value="ECO:0007669"/>
    <property type="project" value="TreeGrafter"/>
</dbReference>
<feature type="domain" description="DOMON" evidence="8">
    <location>
        <begin position="42"/>
        <end position="159"/>
    </location>
</feature>
<dbReference type="InterPro" id="IPR036939">
    <property type="entry name" value="Cu2_ascorb_mOase_N_sf"/>
</dbReference>
<protein>
    <recommendedName>
        <fullName evidence="8">DOMON domain-containing protein</fullName>
    </recommendedName>
</protein>
<keyword evidence="3 7" id="KW-0732">Signal</keyword>
<comment type="subcellular location">
    <subcellularLocation>
        <location evidence="1">Membrane</location>
    </subcellularLocation>
</comment>
<dbReference type="SMART" id="SM00664">
    <property type="entry name" value="DoH"/>
    <property type="match status" value="1"/>
</dbReference>
<dbReference type="InterPro" id="IPR028460">
    <property type="entry name" value="Tbh/DBH"/>
</dbReference>
<dbReference type="Pfam" id="PF01082">
    <property type="entry name" value="Cu2_monooxygen"/>
    <property type="match status" value="1"/>
</dbReference>
<dbReference type="InterPro" id="IPR024548">
    <property type="entry name" value="Cu2_monoox_C"/>
</dbReference>
<dbReference type="Gene3D" id="2.60.40.1210">
    <property type="entry name" value="Cellobiose dehydrogenase, cytochrome domain"/>
    <property type="match status" value="1"/>
</dbReference>
<keyword evidence="5" id="KW-1015">Disulfide bond</keyword>
<dbReference type="Pfam" id="PF03351">
    <property type="entry name" value="DOMON"/>
    <property type="match status" value="1"/>
</dbReference>
<comment type="similarity">
    <text evidence="2">Belongs to the copper type II ascorbate-dependent monooxygenase family.</text>
</comment>
<sequence>MMRLHVIIQLIISLVIVENCNSISSPLSTFTTYKHAIELQANRADLWWTMNDNNQEITFELHIKTTGWIALGISPAGGMKGADIGVGWVDQTGRVHFQDRYAYANSRPIIDNTTTDWYALRGREANGWTAIQFKRLLDTCDTMDVEIKSGTNILIYAYGLVDPDGDISYHENRRGSRMIPLRSYANPTSEDKFDKLEHFEFRLHNYVVPPTDTTYYCKVYKAANGFPGKRHAIAHKTLVDSANRDLVHHLVLYECDSSAKFDDNKLPEGVCDEFYGQAPLCSSNIAIAWAVGGDEIVEFPKEAGYPVGDEFPIKYYMLQMHYDNSNLTANRTDSSGIRFYIGKELRQYDIGYLTLGTEPDAVALAIPPKVDRFIVDTYCPAEATRNFPASGIMVVSAFPHTHLQGLSVRTKLIRNKAVVQDLFNAEAYDFNYQFVNQLPTPIKLYPGDEFATRCVYNTMNKNEITLGGERTKDEMCSHMFAYYPRMNNFYGCYMSNSVEAWKTMMNSSSTNFDEDKFKDWLLNQKWTPERVIQWQNFYNNASRKLMYGEAANLQFENFAGLPTYKDLTPEKCRKNSAIREHAFVLLILMPIVMKTIGSK</sequence>
<keyword evidence="4" id="KW-0472">Membrane</keyword>
<accession>A0A815LYU6</accession>